<sequence length="562" mass="66390">MDSETKQCQNCKKDFTIEPDDFAFYEKIKVPSPTWCPDCRMMRRFIWASNRILYRQKFDSGEEGITFYPLGNQHKIYSQEKWWSDDWDPKSYGKEYDFSKSFFEQWLDLFREVPHPTLYTAHATMIDSPYCNGASELKNCYLCFRSDYSENCAYTNTMSRLKDCFDVAFINDSELCYEVVNSNKCYRAFWSQDCDDSHDIWFSKDLTGCFDCMGCINLRNKQYHILNQPYTKEEYAIKVKELNFGSLEKINDFRKKVQELFLTQPRRQFHGRKNVNVVGDYIFNSKNVHDTYMGGNLEDVRYSQLLKSGPARDAYDYTMFGMTSELVYESVWVGLTIRNIKFGFWNYGAHDLEYSFGCHGSGNLFGCVGIRNSEYCILNKQYTKEEYLDLVEKIKKQMMDVPYVDLKKNEYRYGEFFPAEFSPWAYNETSAYEFFPISKEEVVNRGFVWRDDDSRGYESATVSVPDDIKDVTDEILSGILKCDICGKNYKLIKMELEFYRRMNVLIPRQCPLCRDRARIGQLNPIKIFLRNCAKCNKEIETSYAPDRPEIVYCEQCYQQEVA</sequence>
<name>A0A1G2J9E5_9BACT</name>
<organism evidence="1 2">
    <name type="scientific">Candidatus Staskawiczbacteria bacterium RIFOXYC1_FULL_38_18</name>
    <dbReference type="NCBI Taxonomy" id="1802229"/>
    <lineage>
        <taxon>Bacteria</taxon>
        <taxon>Candidatus Staskawicziibacteriota</taxon>
    </lineage>
</organism>
<evidence type="ECO:0000313" key="1">
    <source>
        <dbReference type="EMBL" id="OGZ83739.1"/>
    </source>
</evidence>
<reference evidence="1 2" key="1">
    <citation type="journal article" date="2016" name="Nat. Commun.">
        <title>Thousands of microbial genomes shed light on interconnected biogeochemical processes in an aquifer system.</title>
        <authorList>
            <person name="Anantharaman K."/>
            <person name="Brown C.T."/>
            <person name="Hug L.A."/>
            <person name="Sharon I."/>
            <person name="Castelle C.J."/>
            <person name="Probst A.J."/>
            <person name="Thomas B.C."/>
            <person name="Singh A."/>
            <person name="Wilkins M.J."/>
            <person name="Karaoz U."/>
            <person name="Brodie E.L."/>
            <person name="Williams K.H."/>
            <person name="Hubbard S.S."/>
            <person name="Banfield J.F."/>
        </authorList>
    </citation>
    <scope>NUCLEOTIDE SEQUENCE [LARGE SCALE GENOMIC DNA]</scope>
</reference>
<dbReference type="Proteomes" id="UP000177751">
    <property type="component" value="Unassembled WGS sequence"/>
</dbReference>
<dbReference type="EMBL" id="MHPP01000029">
    <property type="protein sequence ID" value="OGZ83739.1"/>
    <property type="molecule type" value="Genomic_DNA"/>
</dbReference>
<protein>
    <submittedName>
        <fullName evidence="1">Uncharacterized protein</fullName>
    </submittedName>
</protein>
<proteinExistence type="predicted"/>
<dbReference type="AlphaFoldDB" id="A0A1G2J9E5"/>
<gene>
    <name evidence="1" type="ORF">A2401_00165</name>
</gene>
<accession>A0A1G2J9E5</accession>
<evidence type="ECO:0000313" key="2">
    <source>
        <dbReference type="Proteomes" id="UP000177751"/>
    </source>
</evidence>
<comment type="caution">
    <text evidence="1">The sequence shown here is derived from an EMBL/GenBank/DDBJ whole genome shotgun (WGS) entry which is preliminary data.</text>
</comment>
<dbReference type="STRING" id="1802229.A2401_00165"/>